<keyword evidence="4" id="KW-1185">Reference proteome</keyword>
<proteinExistence type="predicted"/>
<evidence type="ECO:0000256" key="2">
    <source>
        <dbReference type="SAM" id="SignalP"/>
    </source>
</evidence>
<name>A0ABU0X7Q8_9PSEU</name>
<sequence length="268" mass="26746">MGKRPVVVGAVVLAALGAFAALGALLAPDSPSTDARALAGVALAAARDAPGADPGGDPDVVAAGVARVLPEGTRAVVVRPGRANEAPTRSGTHRVAVVVGEVDRAAVSLLVANGGVVGSAATPDGWWAAVSAPASVAAPVGPALALLVAAALLGAAAAELPRGRPAPRRGDALVRGVVGLLPHMPEDVAWRTRDVLAANGVRPLVPDGRRVGARCRVVSTEVTDDPDLVGTVARTLRPGYAEGERVVVPARVVAYVARGVGREGDRRG</sequence>
<feature type="chain" id="PRO_5045449681" description="Nucleotide exchange factor GrpE" evidence="2">
    <location>
        <begin position="21"/>
        <end position="268"/>
    </location>
</feature>
<feature type="signal peptide" evidence="2">
    <location>
        <begin position="1"/>
        <end position="20"/>
    </location>
</feature>
<reference evidence="3 4" key="1">
    <citation type="submission" date="2017-06" db="EMBL/GenBank/DDBJ databases">
        <title>Cultured bacterium strain Saccharothrix yanglingensis Hhs.015.</title>
        <authorList>
            <person name="Xia Y."/>
        </authorList>
    </citation>
    <scope>NUCLEOTIDE SEQUENCE [LARGE SCALE GENOMIC DNA]</scope>
    <source>
        <strain evidence="3 4">Hhs.015</strain>
    </source>
</reference>
<comment type="caution">
    <text evidence="3">The sequence shown here is derived from an EMBL/GenBank/DDBJ whole genome shotgun (WGS) entry which is preliminary data.</text>
</comment>
<evidence type="ECO:0000313" key="3">
    <source>
        <dbReference type="EMBL" id="MDQ2587733.1"/>
    </source>
</evidence>
<evidence type="ECO:0000256" key="1">
    <source>
        <dbReference type="SAM" id="Phobius"/>
    </source>
</evidence>
<evidence type="ECO:0000313" key="4">
    <source>
        <dbReference type="Proteomes" id="UP001225605"/>
    </source>
</evidence>
<keyword evidence="2" id="KW-0732">Signal</keyword>
<evidence type="ECO:0008006" key="5">
    <source>
        <dbReference type="Google" id="ProtNLM"/>
    </source>
</evidence>
<dbReference type="RefSeq" id="WP_306749333.1">
    <property type="nucleotide sequence ID" value="NZ_NSDM01000013.1"/>
</dbReference>
<organism evidence="3 4">
    <name type="scientific">Saccharothrix yanglingensis</name>
    <dbReference type="NCBI Taxonomy" id="659496"/>
    <lineage>
        <taxon>Bacteria</taxon>
        <taxon>Bacillati</taxon>
        <taxon>Actinomycetota</taxon>
        <taxon>Actinomycetes</taxon>
        <taxon>Pseudonocardiales</taxon>
        <taxon>Pseudonocardiaceae</taxon>
        <taxon>Saccharothrix</taxon>
    </lineage>
</organism>
<accession>A0ABU0X7Q8</accession>
<keyword evidence="1" id="KW-0472">Membrane</keyword>
<keyword evidence="1" id="KW-1133">Transmembrane helix</keyword>
<keyword evidence="1" id="KW-0812">Transmembrane</keyword>
<dbReference type="EMBL" id="NSDM01000013">
    <property type="protein sequence ID" value="MDQ2587733.1"/>
    <property type="molecule type" value="Genomic_DNA"/>
</dbReference>
<dbReference type="Proteomes" id="UP001225605">
    <property type="component" value="Unassembled WGS sequence"/>
</dbReference>
<protein>
    <recommendedName>
        <fullName evidence="5">Nucleotide exchange factor GrpE</fullName>
    </recommendedName>
</protein>
<feature type="transmembrane region" description="Helical" evidence="1">
    <location>
        <begin position="136"/>
        <end position="158"/>
    </location>
</feature>
<gene>
    <name evidence="3" type="ORF">CKY47_27835</name>
</gene>